<evidence type="ECO:0000313" key="2">
    <source>
        <dbReference type="Proteomes" id="UP000011508"/>
    </source>
</evidence>
<gene>
    <name evidence="1" type="ORF">C441_07705</name>
</gene>
<dbReference type="AlphaFoldDB" id="M0IFJ6"/>
<sequence length="69" mass="6829">MDGCGDGVLSVTVTVVVLVLVSPSSSVTVNSTVTSVSPETLSGALNVGCAELGFDRLACPVGSSVMDQL</sequence>
<comment type="caution">
    <text evidence="1">The sequence shown here is derived from an EMBL/GenBank/DDBJ whole genome shotgun (WGS) entry which is preliminary data.</text>
</comment>
<dbReference type="Proteomes" id="UP000011508">
    <property type="component" value="Unassembled WGS sequence"/>
</dbReference>
<name>M0IFJ6_9EURY</name>
<dbReference type="EMBL" id="AOLM01000012">
    <property type="protein sequence ID" value="ELZ94618.1"/>
    <property type="molecule type" value="Genomic_DNA"/>
</dbReference>
<reference evidence="1 2" key="1">
    <citation type="journal article" date="2014" name="PLoS Genet.">
        <title>Phylogenetically driven sequencing of extremely halophilic archaea reveals strategies for static and dynamic osmo-response.</title>
        <authorList>
            <person name="Becker E.A."/>
            <person name="Seitzer P.M."/>
            <person name="Tritt A."/>
            <person name="Larsen D."/>
            <person name="Krusor M."/>
            <person name="Yao A.I."/>
            <person name="Wu D."/>
            <person name="Madern D."/>
            <person name="Eisen J.A."/>
            <person name="Darling A.E."/>
            <person name="Facciotti M.T."/>
        </authorList>
    </citation>
    <scope>NUCLEOTIDE SEQUENCE [LARGE SCALE GENOMIC DNA]</scope>
    <source>
        <strain evidence="1 2">ATCC BAA-897</strain>
    </source>
</reference>
<proteinExistence type="predicted"/>
<accession>M0IFJ6</accession>
<keyword evidence="2" id="KW-1185">Reference proteome</keyword>
<protein>
    <submittedName>
        <fullName evidence="1">Uncharacterized protein</fullName>
    </submittedName>
</protein>
<organism evidence="1 2">
    <name type="scientific">Haloferax sulfurifontis ATCC BAA-897</name>
    <dbReference type="NCBI Taxonomy" id="662480"/>
    <lineage>
        <taxon>Archaea</taxon>
        <taxon>Methanobacteriati</taxon>
        <taxon>Methanobacteriota</taxon>
        <taxon>Stenosarchaea group</taxon>
        <taxon>Halobacteria</taxon>
        <taxon>Halobacteriales</taxon>
        <taxon>Haloferacaceae</taxon>
        <taxon>Haloferax</taxon>
    </lineage>
</organism>
<dbReference type="PATRIC" id="fig|662480.6.peg.1522"/>
<evidence type="ECO:0000313" key="1">
    <source>
        <dbReference type="EMBL" id="ELZ94618.1"/>
    </source>
</evidence>